<dbReference type="STRING" id="65357.A0A024GVP4"/>
<dbReference type="GO" id="GO:0006886">
    <property type="term" value="P:intracellular protein transport"/>
    <property type="evidence" value="ECO:0007669"/>
    <property type="project" value="UniProtKB-UniRule"/>
</dbReference>
<dbReference type="SUPFAM" id="SSF48371">
    <property type="entry name" value="ARM repeat"/>
    <property type="match status" value="1"/>
</dbReference>
<dbReference type="Pfam" id="PF00637">
    <property type="entry name" value="Clathrin"/>
    <property type="match status" value="1"/>
</dbReference>
<evidence type="ECO:0000313" key="2">
    <source>
        <dbReference type="EMBL" id="CCI50972.1"/>
    </source>
</evidence>
<dbReference type="InterPro" id="IPR000547">
    <property type="entry name" value="Clathrin_H-chain/VPS_repeat"/>
</dbReference>
<reference evidence="2 3" key="1">
    <citation type="submission" date="2012-05" db="EMBL/GenBank/DDBJ databases">
        <title>Recombination and specialization in a pathogen metapopulation.</title>
        <authorList>
            <person name="Gardiner A."/>
            <person name="Kemen E."/>
            <person name="Schultz-Larsen T."/>
            <person name="MacLean D."/>
            <person name="Van Oosterhout C."/>
            <person name="Jones J.D.G."/>
        </authorList>
    </citation>
    <scope>NUCLEOTIDE SEQUENCE [LARGE SCALE GENOMIC DNA]</scope>
    <source>
        <strain evidence="2 3">Ac Nc2</strain>
    </source>
</reference>
<dbReference type="InterPro" id="IPR055358">
    <property type="entry name" value="CHCR"/>
</dbReference>
<dbReference type="Proteomes" id="UP000053237">
    <property type="component" value="Unassembled WGS sequence"/>
</dbReference>
<evidence type="ECO:0008006" key="4">
    <source>
        <dbReference type="Google" id="ProtNLM"/>
    </source>
</evidence>
<proteinExistence type="predicted"/>
<feature type="repeat" description="CHCR" evidence="1">
    <location>
        <begin position="1"/>
        <end position="76"/>
    </location>
</feature>
<protein>
    <recommendedName>
        <fullName evidence="4">Clathrin heavy chain linker core motif domain-containing protein</fullName>
    </recommendedName>
</protein>
<accession>A0A024GVP4</accession>
<dbReference type="AlphaFoldDB" id="A0A024GVP4"/>
<dbReference type="InterPro" id="IPR016024">
    <property type="entry name" value="ARM-type_fold"/>
</dbReference>
<evidence type="ECO:0000313" key="3">
    <source>
        <dbReference type="Proteomes" id="UP000053237"/>
    </source>
</evidence>
<name>A0A024GVP4_9STRA</name>
<feature type="non-terminal residue" evidence="2">
    <location>
        <position position="1"/>
    </location>
</feature>
<dbReference type="PANTHER" id="PTHR10292">
    <property type="entry name" value="CLATHRIN HEAVY CHAIN RELATED"/>
    <property type="match status" value="1"/>
</dbReference>
<dbReference type="GO" id="GO:0071439">
    <property type="term" value="C:clathrin complex"/>
    <property type="evidence" value="ECO:0007669"/>
    <property type="project" value="TreeGrafter"/>
</dbReference>
<evidence type="ECO:0000256" key="1">
    <source>
        <dbReference type="PROSITE-ProRule" id="PRU01006"/>
    </source>
</evidence>
<dbReference type="EMBL" id="CAIX01002731">
    <property type="protein sequence ID" value="CCI50972.1"/>
    <property type="molecule type" value="Genomic_DNA"/>
</dbReference>
<dbReference type="GO" id="GO:0032051">
    <property type="term" value="F:clathrin light chain binding"/>
    <property type="evidence" value="ECO:0007669"/>
    <property type="project" value="TreeGrafter"/>
</dbReference>
<dbReference type="PANTHER" id="PTHR10292:SF1">
    <property type="entry name" value="CLATHRIN HEAVY CHAIN"/>
    <property type="match status" value="1"/>
</dbReference>
<dbReference type="OrthoDB" id="2113814at2759"/>
<dbReference type="InParanoid" id="A0A024GVP4"/>
<comment type="caution">
    <text evidence="2">The sequence shown here is derived from an EMBL/GenBank/DDBJ whole genome shotgun (WGS) entry which is preliminary data.</text>
</comment>
<sequence>IYVTLNREPQQFLINNQFYDSEVVGKFCEKMDPALAFLAYRRAGGACDEALIRVTIDNGLFKDLARYLVERQDLDL</sequence>
<dbReference type="PROSITE" id="PS50236">
    <property type="entry name" value="CHCR"/>
    <property type="match status" value="1"/>
</dbReference>
<organism evidence="2 3">
    <name type="scientific">Albugo candida</name>
    <dbReference type="NCBI Taxonomy" id="65357"/>
    <lineage>
        <taxon>Eukaryota</taxon>
        <taxon>Sar</taxon>
        <taxon>Stramenopiles</taxon>
        <taxon>Oomycota</taxon>
        <taxon>Peronosporomycetes</taxon>
        <taxon>Albuginales</taxon>
        <taxon>Albuginaceae</taxon>
        <taxon>Albugo</taxon>
    </lineage>
</organism>
<gene>
    <name evidence="2" type="ORF">BN9_135420</name>
</gene>
<dbReference type="GO" id="GO:0006898">
    <property type="term" value="P:receptor-mediated endocytosis"/>
    <property type="evidence" value="ECO:0007669"/>
    <property type="project" value="TreeGrafter"/>
</dbReference>
<keyword evidence="3" id="KW-1185">Reference proteome</keyword>